<dbReference type="PANTHER" id="PTHR24096:SF422">
    <property type="entry name" value="BCDNA.GH02901"/>
    <property type="match status" value="1"/>
</dbReference>
<evidence type="ECO:0000259" key="1">
    <source>
        <dbReference type="Pfam" id="PF13193"/>
    </source>
</evidence>
<reference evidence="2 4" key="1">
    <citation type="submission" date="2008-03" db="EMBL/GenBank/DDBJ databases">
        <title>Annotation of Ixodes scapularis.</title>
        <authorList>
            <consortium name="Ixodes scapularis Genome Project Consortium"/>
            <person name="Caler E."/>
            <person name="Hannick L.I."/>
            <person name="Bidwell S."/>
            <person name="Joardar V."/>
            <person name="Thiagarajan M."/>
            <person name="Amedeo P."/>
            <person name="Galinsky K.J."/>
            <person name="Schobel S."/>
            <person name="Inman J."/>
            <person name="Hostetler J."/>
            <person name="Miller J."/>
            <person name="Hammond M."/>
            <person name="Megy K."/>
            <person name="Lawson D."/>
            <person name="Kodira C."/>
            <person name="Sutton G."/>
            <person name="Meyer J."/>
            <person name="Hill C.A."/>
            <person name="Birren B."/>
            <person name="Nene V."/>
            <person name="Collins F."/>
            <person name="Alarcon-Chaidez F."/>
            <person name="Wikel S."/>
            <person name="Strausberg R."/>
        </authorList>
    </citation>
    <scope>NUCLEOTIDE SEQUENCE [LARGE SCALE GENOMIC DNA]</scope>
    <source>
        <strain evidence="4">Wikel</strain>
        <strain evidence="2">Wikel colony</strain>
    </source>
</reference>
<dbReference type="InterPro" id="IPR045851">
    <property type="entry name" value="AMP-bd_C_sf"/>
</dbReference>
<keyword evidence="2" id="KW-0436">Ligase</keyword>
<dbReference type="EnsemblMetazoa" id="ISCW002781-RA">
    <property type="protein sequence ID" value="ISCW002781-PA"/>
    <property type="gene ID" value="ISCW002781"/>
</dbReference>
<organism>
    <name type="scientific">Ixodes scapularis</name>
    <name type="common">Black-legged tick</name>
    <name type="synonym">Deer tick</name>
    <dbReference type="NCBI Taxonomy" id="6945"/>
    <lineage>
        <taxon>Eukaryota</taxon>
        <taxon>Metazoa</taxon>
        <taxon>Ecdysozoa</taxon>
        <taxon>Arthropoda</taxon>
        <taxon>Chelicerata</taxon>
        <taxon>Arachnida</taxon>
        <taxon>Acari</taxon>
        <taxon>Parasitiformes</taxon>
        <taxon>Ixodida</taxon>
        <taxon>Ixodoidea</taxon>
        <taxon>Ixodidae</taxon>
        <taxon>Ixodinae</taxon>
        <taxon>Ixodes</taxon>
    </lineage>
</organism>
<evidence type="ECO:0000313" key="3">
    <source>
        <dbReference type="EnsemblMetazoa" id="ISCW002781-PA"/>
    </source>
</evidence>
<sequence length="115" mass="12629">MKQMIKCMDNVVTPTELEEILITHEAVAEAAVVGVPSPKYGEAPTACVVVKDGFDKNLESLATELKELIAGQAAEFKQLYGGVFFMKSLPKSDNGKTLRQDLKTKVAKKIKKFKI</sequence>
<reference evidence="3" key="2">
    <citation type="submission" date="2020-05" db="UniProtKB">
        <authorList>
            <consortium name="EnsemblMetazoa"/>
        </authorList>
    </citation>
    <scope>IDENTIFICATION</scope>
    <source>
        <strain evidence="3">wikel</strain>
    </source>
</reference>
<dbReference type="InterPro" id="IPR025110">
    <property type="entry name" value="AMP-bd_C"/>
</dbReference>
<dbReference type="EC" id="1.13.12.7" evidence="2"/>
<dbReference type="EMBL" id="DS682528">
    <property type="protein sequence ID" value="EEC04226.1"/>
    <property type="molecule type" value="Genomic_DNA"/>
</dbReference>
<dbReference type="HOGENOM" id="CLU_000022_17_6_1"/>
<gene>
    <name evidence="2" type="ORF">IscW_ISCW002781</name>
</gene>
<accession>B7PCA4</accession>
<proteinExistence type="predicted"/>
<dbReference type="Gene3D" id="3.30.300.30">
    <property type="match status" value="1"/>
</dbReference>
<dbReference type="EMBL" id="ABJB010012426">
    <property type="status" value="NOT_ANNOTATED_CDS"/>
    <property type="molecule type" value="Genomic_DNA"/>
</dbReference>
<dbReference type="SUPFAM" id="SSF56801">
    <property type="entry name" value="Acetyl-CoA synthetase-like"/>
    <property type="match status" value="1"/>
</dbReference>
<feature type="domain" description="AMP-binding enzyme C-terminal" evidence="1">
    <location>
        <begin position="16"/>
        <end position="96"/>
    </location>
</feature>
<dbReference type="PANTHER" id="PTHR24096">
    <property type="entry name" value="LONG-CHAIN-FATTY-ACID--COA LIGASE"/>
    <property type="match status" value="1"/>
</dbReference>
<dbReference type="Pfam" id="PF13193">
    <property type="entry name" value="AMP-binding_C"/>
    <property type="match status" value="1"/>
</dbReference>
<protein>
    <submittedName>
        <fullName evidence="2 3">AMP dependent CoA ligase, putative</fullName>
        <ecNumber evidence="2">1.13.12.7</ecNumber>
    </submittedName>
</protein>
<dbReference type="PaxDb" id="6945-B7PCA4"/>
<dbReference type="VEuPathDB" id="VectorBase:ISCW002781"/>
<dbReference type="InParanoid" id="B7PCA4"/>
<name>B7PCA4_IXOSC</name>
<evidence type="ECO:0000313" key="4">
    <source>
        <dbReference type="Proteomes" id="UP000001555"/>
    </source>
</evidence>
<dbReference type="AlphaFoldDB" id="B7PCA4"/>
<dbReference type="VEuPathDB" id="VectorBase:ISCI002781"/>
<dbReference type="GO" id="GO:0016491">
    <property type="term" value="F:oxidoreductase activity"/>
    <property type="evidence" value="ECO:0007669"/>
    <property type="project" value="UniProtKB-KW"/>
</dbReference>
<evidence type="ECO:0000313" key="2">
    <source>
        <dbReference type="EMBL" id="EEC04226.1"/>
    </source>
</evidence>
<keyword evidence="2" id="KW-0560">Oxidoreductase</keyword>
<dbReference type="Proteomes" id="UP000001555">
    <property type="component" value="Unassembled WGS sequence"/>
</dbReference>
<keyword evidence="4" id="KW-1185">Reference proteome</keyword>
<dbReference type="GO" id="GO:0016874">
    <property type="term" value="F:ligase activity"/>
    <property type="evidence" value="ECO:0007669"/>
    <property type="project" value="UniProtKB-KW"/>
</dbReference>